<comment type="caution">
    <text evidence="2">The sequence shown here is derived from an EMBL/GenBank/DDBJ whole genome shotgun (WGS) entry which is preliminary data.</text>
</comment>
<sequence length="109" mass="11627">MTRIANIGSGCAAALAAIAHLPHVKVLLESAQEADKEAVRSRILTSRGHGCVAGQQVQVGSEVYVIAGAPSRVEMDLERMVRASSQEPKRSAPAYGSDRPYLKKKKGRS</sequence>
<evidence type="ECO:0000313" key="2">
    <source>
        <dbReference type="EMBL" id="TFW15911.1"/>
    </source>
</evidence>
<reference evidence="2 3" key="1">
    <citation type="submission" date="2019-03" db="EMBL/GenBank/DDBJ databases">
        <title>Draft Genome Sequence of Duganella callidus sp. nov., a Novel Duganella Species Isolated from Cultivated Soil.</title>
        <authorList>
            <person name="Raths R."/>
            <person name="Peta V."/>
            <person name="Bucking H."/>
        </authorList>
    </citation>
    <scope>NUCLEOTIDE SEQUENCE [LARGE SCALE GENOMIC DNA]</scope>
    <source>
        <strain evidence="2 3">DN04</strain>
    </source>
</reference>
<gene>
    <name evidence="2" type="ORF">E4L98_24750</name>
</gene>
<feature type="region of interest" description="Disordered" evidence="1">
    <location>
        <begin position="79"/>
        <end position="109"/>
    </location>
</feature>
<accession>A0A4Y9S414</accession>
<keyword evidence="3" id="KW-1185">Reference proteome</keyword>
<organism evidence="2 3">
    <name type="scientific">Duganella callida</name>
    <dbReference type="NCBI Taxonomy" id="2561932"/>
    <lineage>
        <taxon>Bacteria</taxon>
        <taxon>Pseudomonadati</taxon>
        <taxon>Pseudomonadota</taxon>
        <taxon>Betaproteobacteria</taxon>
        <taxon>Burkholderiales</taxon>
        <taxon>Oxalobacteraceae</taxon>
        <taxon>Telluria group</taxon>
        <taxon>Duganella</taxon>
    </lineage>
</organism>
<dbReference type="EMBL" id="SPVG01000245">
    <property type="protein sequence ID" value="TFW15911.1"/>
    <property type="molecule type" value="Genomic_DNA"/>
</dbReference>
<protein>
    <submittedName>
        <fullName evidence="2">Uncharacterized protein</fullName>
    </submittedName>
</protein>
<dbReference type="OrthoDB" id="10008406at2"/>
<proteinExistence type="predicted"/>
<dbReference type="RefSeq" id="WP_135204197.1">
    <property type="nucleotide sequence ID" value="NZ_SPVG01000245.1"/>
</dbReference>
<dbReference type="Proteomes" id="UP000297729">
    <property type="component" value="Unassembled WGS sequence"/>
</dbReference>
<evidence type="ECO:0000313" key="3">
    <source>
        <dbReference type="Proteomes" id="UP000297729"/>
    </source>
</evidence>
<evidence type="ECO:0000256" key="1">
    <source>
        <dbReference type="SAM" id="MobiDB-lite"/>
    </source>
</evidence>
<name>A0A4Y9S414_9BURK</name>
<dbReference type="AlphaFoldDB" id="A0A4Y9S414"/>